<dbReference type="PANTHER" id="PTHR38444:SF1">
    <property type="entry name" value="ENTEROBACTIN BIOSYNTHESIS PROTEIN YBDZ"/>
    <property type="match status" value="1"/>
</dbReference>
<sequence length="65" mass="7284">MRRVVANPFQLDGAQFLALVNSDGEYSLWPAQIAVPDGWSITFGAADRRACLDFINQNWPDMQAK</sequence>
<dbReference type="EMBL" id="JAAIKT010000010">
    <property type="protein sequence ID" value="NEW71109.1"/>
    <property type="molecule type" value="Genomic_DNA"/>
</dbReference>
<dbReference type="Proteomes" id="UP000476310">
    <property type="component" value="Unassembled WGS sequence"/>
</dbReference>
<accession>A0A6G4AEJ4</accession>
<evidence type="ECO:0000259" key="1">
    <source>
        <dbReference type="SMART" id="SM00923"/>
    </source>
</evidence>
<feature type="domain" description="MbtH-like" evidence="1">
    <location>
        <begin position="7"/>
        <end position="57"/>
    </location>
</feature>
<evidence type="ECO:0000313" key="2">
    <source>
        <dbReference type="EMBL" id="NEW71109.1"/>
    </source>
</evidence>
<protein>
    <submittedName>
        <fullName evidence="2">MbtH family protein</fullName>
    </submittedName>
</protein>
<dbReference type="SMART" id="SM00923">
    <property type="entry name" value="MbtH"/>
    <property type="match status" value="1"/>
</dbReference>
<dbReference type="InterPro" id="IPR037407">
    <property type="entry name" value="MLP_fam"/>
</dbReference>
<dbReference type="Pfam" id="PF03621">
    <property type="entry name" value="MbtH"/>
    <property type="match status" value="1"/>
</dbReference>
<keyword evidence="3" id="KW-1185">Reference proteome</keyword>
<dbReference type="GO" id="GO:0019290">
    <property type="term" value="P:siderophore biosynthetic process"/>
    <property type="evidence" value="ECO:0007669"/>
    <property type="project" value="TreeGrafter"/>
</dbReference>
<comment type="caution">
    <text evidence="2">The sequence shown here is derived from an EMBL/GenBank/DDBJ whole genome shotgun (WGS) entry which is preliminary data.</text>
</comment>
<dbReference type="InterPro" id="IPR005153">
    <property type="entry name" value="MbtH-like_dom"/>
</dbReference>
<reference evidence="2" key="1">
    <citation type="submission" date="2020-02" db="EMBL/GenBank/DDBJ databases">
        <title>A new Streptomyces sp. for controlling soil-borne diseases.</title>
        <authorList>
            <person name="Li X."/>
            <person name="Tian Y."/>
            <person name="Gao K."/>
        </authorList>
    </citation>
    <scope>NUCLEOTIDE SEQUENCE [LARGE SCALE GENOMIC DNA]</scope>
    <source>
        <strain evidence="2">0250</strain>
    </source>
</reference>
<dbReference type="Gene3D" id="3.90.820.10">
    <property type="entry name" value="Structural Genomics, Unknown Function 30-nov-00 1gh9 Mol_id"/>
    <property type="match status" value="1"/>
</dbReference>
<dbReference type="PANTHER" id="PTHR38444">
    <property type="entry name" value="ENTEROBACTIN BIOSYNTHESIS PROTEIN YBDZ"/>
    <property type="match status" value="1"/>
</dbReference>
<evidence type="ECO:0000313" key="3">
    <source>
        <dbReference type="Proteomes" id="UP000476310"/>
    </source>
</evidence>
<dbReference type="GO" id="GO:0005829">
    <property type="term" value="C:cytosol"/>
    <property type="evidence" value="ECO:0007669"/>
    <property type="project" value="TreeGrafter"/>
</dbReference>
<dbReference type="RefSeq" id="WP_164426556.1">
    <property type="nucleotide sequence ID" value="NZ_JAAIKT010000010.1"/>
</dbReference>
<proteinExistence type="predicted"/>
<organism evidence="2 3">
    <name type="scientific">Streptomyces rhizosphaericus</name>
    <dbReference type="NCBI Taxonomy" id="114699"/>
    <lineage>
        <taxon>Bacteria</taxon>
        <taxon>Bacillati</taxon>
        <taxon>Actinomycetota</taxon>
        <taxon>Actinomycetes</taxon>
        <taxon>Kitasatosporales</taxon>
        <taxon>Streptomycetaceae</taxon>
        <taxon>Streptomyces</taxon>
        <taxon>Streptomyces violaceusniger group</taxon>
    </lineage>
</organism>
<dbReference type="InterPro" id="IPR038020">
    <property type="entry name" value="MbtH-like_sf"/>
</dbReference>
<dbReference type="AlphaFoldDB" id="A0A6G4AEJ4"/>
<dbReference type="SUPFAM" id="SSF160582">
    <property type="entry name" value="MbtH-like"/>
    <property type="match status" value="1"/>
</dbReference>
<name>A0A6G4AEJ4_9ACTN</name>
<gene>
    <name evidence="2" type="ORF">G4H13_12055</name>
</gene>